<keyword evidence="1" id="KW-1133">Transmembrane helix</keyword>
<protein>
    <submittedName>
        <fullName evidence="3">Cytochrome c biogenesis protein CcsA</fullName>
    </submittedName>
</protein>
<feature type="transmembrane region" description="Helical" evidence="1">
    <location>
        <begin position="240"/>
        <end position="259"/>
    </location>
</feature>
<proteinExistence type="predicted"/>
<dbReference type="Pfam" id="PF01578">
    <property type="entry name" value="Cytochrom_C_asm"/>
    <property type="match status" value="1"/>
</dbReference>
<dbReference type="Proteomes" id="UP001064632">
    <property type="component" value="Chromosome"/>
</dbReference>
<accession>A0ABY6BIB1</accession>
<feature type="transmembrane region" description="Helical" evidence="1">
    <location>
        <begin position="88"/>
        <end position="110"/>
    </location>
</feature>
<keyword evidence="1" id="KW-0472">Membrane</keyword>
<evidence type="ECO:0000259" key="2">
    <source>
        <dbReference type="Pfam" id="PF01578"/>
    </source>
</evidence>
<evidence type="ECO:0000256" key="1">
    <source>
        <dbReference type="SAM" id="Phobius"/>
    </source>
</evidence>
<dbReference type="RefSeq" id="WP_261696552.1">
    <property type="nucleotide sequence ID" value="NZ_CP104694.1"/>
</dbReference>
<feature type="transmembrane region" description="Helical" evidence="1">
    <location>
        <begin position="122"/>
        <end position="147"/>
    </location>
</feature>
<feature type="domain" description="Cytochrome c assembly protein" evidence="2">
    <location>
        <begin position="58"/>
        <end position="261"/>
    </location>
</feature>
<dbReference type="InterPro" id="IPR052372">
    <property type="entry name" value="YpjD/HemX"/>
</dbReference>
<dbReference type="PANTHER" id="PTHR38034">
    <property type="entry name" value="INNER MEMBRANE PROTEIN YPJD"/>
    <property type="match status" value="1"/>
</dbReference>
<organism evidence="3 4">
    <name type="scientific">Tahibacter amnicola</name>
    <dbReference type="NCBI Taxonomy" id="2976241"/>
    <lineage>
        <taxon>Bacteria</taxon>
        <taxon>Pseudomonadati</taxon>
        <taxon>Pseudomonadota</taxon>
        <taxon>Gammaproteobacteria</taxon>
        <taxon>Lysobacterales</taxon>
        <taxon>Rhodanobacteraceae</taxon>
        <taxon>Tahibacter</taxon>
    </lineage>
</organism>
<dbReference type="InterPro" id="IPR002541">
    <property type="entry name" value="Cyt_c_assembly"/>
</dbReference>
<keyword evidence="1" id="KW-0812">Transmembrane</keyword>
<feature type="transmembrane region" description="Helical" evidence="1">
    <location>
        <begin position="175"/>
        <end position="198"/>
    </location>
</feature>
<sequence length="267" mass="28186">MLPLVLAIIATVLYLAGALAIAQPLLNRPALVSRSVGLALAGGGVAAHAAAELLRHGGGIDLHFFTALSVVVLLVAALTLAVNIARPVAGLGVIVFPLAASLVTLDILVQPSSQPLSLGWQIQLHVAVALLAYAVLSLAAVLAILLLGQERALRNHRLSGGLVRVLPPLTLTEALMFRLVGAGFALLTLTLLSGVLFVENLFAQHLVHKTVLSLVAWVVFGVLLFGRWRFGWRGRRAVRLVLTGMGVLLLGFFGSKFVLELVLQRAN</sequence>
<feature type="transmembrane region" description="Helical" evidence="1">
    <location>
        <begin position="210"/>
        <end position="228"/>
    </location>
</feature>
<gene>
    <name evidence="3" type="primary">ccsA</name>
    <name evidence="3" type="ORF">N4264_08135</name>
</gene>
<feature type="transmembrane region" description="Helical" evidence="1">
    <location>
        <begin position="62"/>
        <end position="81"/>
    </location>
</feature>
<evidence type="ECO:0000313" key="3">
    <source>
        <dbReference type="EMBL" id="UXI69599.1"/>
    </source>
</evidence>
<name>A0ABY6BIB1_9GAMM</name>
<keyword evidence="4" id="KW-1185">Reference proteome</keyword>
<dbReference type="EMBL" id="CP104694">
    <property type="protein sequence ID" value="UXI69599.1"/>
    <property type="molecule type" value="Genomic_DNA"/>
</dbReference>
<reference evidence="3" key="1">
    <citation type="submission" date="2022-09" db="EMBL/GenBank/DDBJ databases">
        <title>Tahibacter sp. nov., isolated from a fresh water.</title>
        <authorList>
            <person name="Baek J.H."/>
            <person name="Lee J.K."/>
            <person name="Kim J.M."/>
            <person name="Jeon C.O."/>
        </authorList>
    </citation>
    <scope>NUCLEOTIDE SEQUENCE</scope>
    <source>
        <strain evidence="3">W38</strain>
    </source>
</reference>
<dbReference type="PANTHER" id="PTHR38034:SF1">
    <property type="entry name" value="INNER MEMBRANE PROTEIN YPJD"/>
    <property type="match status" value="1"/>
</dbReference>
<evidence type="ECO:0000313" key="4">
    <source>
        <dbReference type="Proteomes" id="UP001064632"/>
    </source>
</evidence>